<gene>
    <name evidence="1" type="ORF">PENTCL1PPCAC_9400</name>
</gene>
<dbReference type="AlphaFoldDB" id="A0AAV5T4F6"/>
<proteinExistence type="predicted"/>
<evidence type="ECO:0008006" key="3">
    <source>
        <dbReference type="Google" id="ProtNLM"/>
    </source>
</evidence>
<accession>A0AAV5T4F6</accession>
<comment type="caution">
    <text evidence="1">The sequence shown here is derived from an EMBL/GenBank/DDBJ whole genome shotgun (WGS) entry which is preliminary data.</text>
</comment>
<evidence type="ECO:0000313" key="2">
    <source>
        <dbReference type="Proteomes" id="UP001432027"/>
    </source>
</evidence>
<sequence length="210" mass="23961">FVSNLYRVRSKIEQYIDNYHFFFFSRIPRGSGRQIASEALGRLLGHLVHLHDVRQEEDEGSEVHAHRNGEEVDVHRVSVLAGQRARVLWRPSEHVVRVLLDGLPDHDADSPDGGRGQKVVAVWRQTRQQPIGNALRDLTPAHARVVHVPVVPLIERDLGRGVVSQLRDERLVDVVGRMLPTVVVDWRTRRSASLHRRIIASRPKGRLCNH</sequence>
<dbReference type="Proteomes" id="UP001432027">
    <property type="component" value="Unassembled WGS sequence"/>
</dbReference>
<name>A0AAV5T4F6_9BILA</name>
<organism evidence="1 2">
    <name type="scientific">Pristionchus entomophagus</name>
    <dbReference type="NCBI Taxonomy" id="358040"/>
    <lineage>
        <taxon>Eukaryota</taxon>
        <taxon>Metazoa</taxon>
        <taxon>Ecdysozoa</taxon>
        <taxon>Nematoda</taxon>
        <taxon>Chromadorea</taxon>
        <taxon>Rhabditida</taxon>
        <taxon>Rhabditina</taxon>
        <taxon>Diplogasteromorpha</taxon>
        <taxon>Diplogasteroidea</taxon>
        <taxon>Neodiplogasteridae</taxon>
        <taxon>Pristionchus</taxon>
    </lineage>
</organism>
<protein>
    <recommendedName>
        <fullName evidence="3">Ribosomal protein</fullName>
    </recommendedName>
</protein>
<evidence type="ECO:0000313" key="1">
    <source>
        <dbReference type="EMBL" id="GMS87225.1"/>
    </source>
</evidence>
<keyword evidence="2" id="KW-1185">Reference proteome</keyword>
<dbReference type="EMBL" id="BTSX01000003">
    <property type="protein sequence ID" value="GMS87225.1"/>
    <property type="molecule type" value="Genomic_DNA"/>
</dbReference>
<feature type="non-terminal residue" evidence="1">
    <location>
        <position position="1"/>
    </location>
</feature>
<reference evidence="1" key="1">
    <citation type="submission" date="2023-10" db="EMBL/GenBank/DDBJ databases">
        <title>Genome assembly of Pristionchus species.</title>
        <authorList>
            <person name="Yoshida K."/>
            <person name="Sommer R.J."/>
        </authorList>
    </citation>
    <scope>NUCLEOTIDE SEQUENCE</scope>
    <source>
        <strain evidence="1">RS0144</strain>
    </source>
</reference>